<name>A0A6A4GVL3_9AGAR</name>
<organism evidence="1 2">
    <name type="scientific">Gymnopus androsaceus JB14</name>
    <dbReference type="NCBI Taxonomy" id="1447944"/>
    <lineage>
        <taxon>Eukaryota</taxon>
        <taxon>Fungi</taxon>
        <taxon>Dikarya</taxon>
        <taxon>Basidiomycota</taxon>
        <taxon>Agaricomycotina</taxon>
        <taxon>Agaricomycetes</taxon>
        <taxon>Agaricomycetidae</taxon>
        <taxon>Agaricales</taxon>
        <taxon>Marasmiineae</taxon>
        <taxon>Omphalotaceae</taxon>
        <taxon>Gymnopus</taxon>
    </lineage>
</organism>
<evidence type="ECO:0000313" key="1">
    <source>
        <dbReference type="EMBL" id="KAE9389818.1"/>
    </source>
</evidence>
<accession>A0A6A4GVL3</accession>
<dbReference type="EMBL" id="ML769681">
    <property type="protein sequence ID" value="KAE9389818.1"/>
    <property type="molecule type" value="Genomic_DNA"/>
</dbReference>
<sequence length="142" mass="16510">MLSRTILLSKGLGQAWVVSSQRCIFAKIELDGRLMRSLQRKTERLIAIFDDKPHLASSVRLLGFRRFNLDSRPKKEEVYAQIAKGVIQQLPKVETIEFNDIDWRTLSPLLRVFLPHICQPGFSVEPRDMLEGTDKQEYLLWL</sequence>
<protein>
    <submittedName>
        <fullName evidence="1">Uncharacterized protein</fullName>
    </submittedName>
</protein>
<gene>
    <name evidence="1" type="ORF">BT96DRAFT_1024877</name>
</gene>
<dbReference type="OrthoDB" id="2745898at2759"/>
<evidence type="ECO:0000313" key="2">
    <source>
        <dbReference type="Proteomes" id="UP000799118"/>
    </source>
</evidence>
<proteinExistence type="predicted"/>
<dbReference type="Proteomes" id="UP000799118">
    <property type="component" value="Unassembled WGS sequence"/>
</dbReference>
<reference evidence="1" key="1">
    <citation type="journal article" date="2019" name="Environ. Microbiol.">
        <title>Fungal ecological strategies reflected in gene transcription - a case study of two litter decomposers.</title>
        <authorList>
            <person name="Barbi F."/>
            <person name="Kohler A."/>
            <person name="Barry K."/>
            <person name="Baskaran P."/>
            <person name="Daum C."/>
            <person name="Fauchery L."/>
            <person name="Ihrmark K."/>
            <person name="Kuo A."/>
            <person name="LaButti K."/>
            <person name="Lipzen A."/>
            <person name="Morin E."/>
            <person name="Grigoriev I.V."/>
            <person name="Henrissat B."/>
            <person name="Lindahl B."/>
            <person name="Martin F."/>
        </authorList>
    </citation>
    <scope>NUCLEOTIDE SEQUENCE</scope>
    <source>
        <strain evidence="1">JB14</strain>
    </source>
</reference>
<keyword evidence="2" id="KW-1185">Reference proteome</keyword>
<dbReference type="AlphaFoldDB" id="A0A6A4GVL3"/>